<dbReference type="Proteomes" id="UP000053105">
    <property type="component" value="Unassembled WGS sequence"/>
</dbReference>
<keyword evidence="3" id="KW-1185">Reference proteome</keyword>
<organism evidence="2 3">
    <name type="scientific">Melipona quadrifasciata</name>
    <dbReference type="NCBI Taxonomy" id="166423"/>
    <lineage>
        <taxon>Eukaryota</taxon>
        <taxon>Metazoa</taxon>
        <taxon>Ecdysozoa</taxon>
        <taxon>Arthropoda</taxon>
        <taxon>Hexapoda</taxon>
        <taxon>Insecta</taxon>
        <taxon>Pterygota</taxon>
        <taxon>Neoptera</taxon>
        <taxon>Endopterygota</taxon>
        <taxon>Hymenoptera</taxon>
        <taxon>Apocrita</taxon>
        <taxon>Aculeata</taxon>
        <taxon>Apoidea</taxon>
        <taxon>Anthophila</taxon>
        <taxon>Apidae</taxon>
        <taxon>Melipona</taxon>
    </lineage>
</organism>
<sequence length="176" mass="19557">MAKRTAAGKEEKREGVGYVRGRKRHAIKREHSVVSLPVSRQQTTGEGLTSGGKYSASSTDKLLSCGLIPPSVARIAVSSGGFFSLRSPYPLFRFGPLSWRDRILPDTAKPIYLIGRGNGDKIFQKLHKNQNGAHGYYREEELRNQESLGWNACTCMVARIHGSNKANEWFACTMLE</sequence>
<reference evidence="2 3" key="1">
    <citation type="submission" date="2015-07" db="EMBL/GenBank/DDBJ databases">
        <title>The genome of Melipona quadrifasciata.</title>
        <authorList>
            <person name="Pan H."/>
            <person name="Kapheim K."/>
        </authorList>
    </citation>
    <scope>NUCLEOTIDE SEQUENCE [LARGE SCALE GENOMIC DNA]</scope>
    <source>
        <strain evidence="2">0111107301</strain>
        <tissue evidence="2">Whole body</tissue>
    </source>
</reference>
<evidence type="ECO:0000313" key="3">
    <source>
        <dbReference type="Proteomes" id="UP000053105"/>
    </source>
</evidence>
<feature type="region of interest" description="Disordered" evidence="1">
    <location>
        <begin position="34"/>
        <end position="56"/>
    </location>
</feature>
<gene>
    <name evidence="2" type="ORF">WN51_06585</name>
</gene>
<name>A0A0M8ZT99_9HYME</name>
<evidence type="ECO:0000256" key="1">
    <source>
        <dbReference type="SAM" id="MobiDB-lite"/>
    </source>
</evidence>
<accession>A0A0M8ZT99</accession>
<protein>
    <submittedName>
        <fullName evidence="2">Uncharacterized protein</fullName>
    </submittedName>
</protein>
<dbReference type="EMBL" id="KQ435887">
    <property type="protein sequence ID" value="KOX69526.1"/>
    <property type="molecule type" value="Genomic_DNA"/>
</dbReference>
<evidence type="ECO:0000313" key="2">
    <source>
        <dbReference type="EMBL" id="KOX69526.1"/>
    </source>
</evidence>
<proteinExistence type="predicted"/>
<feature type="compositionally biased region" description="Polar residues" evidence="1">
    <location>
        <begin position="38"/>
        <end position="47"/>
    </location>
</feature>
<dbReference type="AlphaFoldDB" id="A0A0M8ZT99"/>